<dbReference type="AlphaFoldDB" id="A0A0A9HJS0"/>
<proteinExistence type="predicted"/>
<accession>A0A0A9HJS0</accession>
<sequence>MYAGFNFFGGKKEKKTEVAQAAPKNLFPWPCNNVKCKEVLCHCYQFYYGRLRDNRG</sequence>
<evidence type="ECO:0000313" key="1">
    <source>
        <dbReference type="EMBL" id="JAE33103.1"/>
    </source>
</evidence>
<protein>
    <submittedName>
        <fullName evidence="1">Uncharacterized protein</fullName>
    </submittedName>
</protein>
<organism evidence="1">
    <name type="scientific">Arundo donax</name>
    <name type="common">Giant reed</name>
    <name type="synonym">Donax arundinaceus</name>
    <dbReference type="NCBI Taxonomy" id="35708"/>
    <lineage>
        <taxon>Eukaryota</taxon>
        <taxon>Viridiplantae</taxon>
        <taxon>Streptophyta</taxon>
        <taxon>Embryophyta</taxon>
        <taxon>Tracheophyta</taxon>
        <taxon>Spermatophyta</taxon>
        <taxon>Magnoliopsida</taxon>
        <taxon>Liliopsida</taxon>
        <taxon>Poales</taxon>
        <taxon>Poaceae</taxon>
        <taxon>PACMAD clade</taxon>
        <taxon>Arundinoideae</taxon>
        <taxon>Arundineae</taxon>
        <taxon>Arundo</taxon>
    </lineage>
</organism>
<dbReference type="EMBL" id="GBRH01164793">
    <property type="protein sequence ID" value="JAE33103.1"/>
    <property type="molecule type" value="Transcribed_RNA"/>
</dbReference>
<reference evidence="1" key="1">
    <citation type="submission" date="2014-09" db="EMBL/GenBank/DDBJ databases">
        <authorList>
            <person name="Magalhaes I.L.F."/>
            <person name="Oliveira U."/>
            <person name="Santos F.R."/>
            <person name="Vidigal T.H.D.A."/>
            <person name="Brescovit A.D."/>
            <person name="Santos A.J."/>
        </authorList>
    </citation>
    <scope>NUCLEOTIDE SEQUENCE</scope>
    <source>
        <tissue evidence="1">Shoot tissue taken approximately 20 cm above the soil surface</tissue>
    </source>
</reference>
<name>A0A0A9HJS0_ARUDO</name>
<reference evidence="1" key="2">
    <citation type="journal article" date="2015" name="Data Brief">
        <title>Shoot transcriptome of the giant reed, Arundo donax.</title>
        <authorList>
            <person name="Barrero R.A."/>
            <person name="Guerrero F.D."/>
            <person name="Moolhuijzen P."/>
            <person name="Goolsby J.A."/>
            <person name="Tidwell J."/>
            <person name="Bellgard S.E."/>
            <person name="Bellgard M.I."/>
        </authorList>
    </citation>
    <scope>NUCLEOTIDE SEQUENCE</scope>
    <source>
        <tissue evidence="1">Shoot tissue taken approximately 20 cm above the soil surface</tissue>
    </source>
</reference>